<protein>
    <submittedName>
        <fullName evidence="2">Uncharacterized protein</fullName>
    </submittedName>
</protein>
<dbReference type="AlphaFoldDB" id="A0A2P2KXK3"/>
<feature type="chain" id="PRO_5015198165" evidence="1">
    <location>
        <begin position="27"/>
        <end position="68"/>
    </location>
</feature>
<accession>A0A2P2KXK3</accession>
<sequence length="68" mass="7988">MTLNFQCPFCLVLYVFFSWLTKIVESNKTSTALFLTFFQSCPYKTEVQTFKFDAIKDYPVLVICQNLI</sequence>
<dbReference type="EMBL" id="GGEC01029943">
    <property type="protein sequence ID" value="MBX10427.1"/>
    <property type="molecule type" value="Transcribed_RNA"/>
</dbReference>
<keyword evidence="1" id="KW-0732">Signal</keyword>
<evidence type="ECO:0000256" key="1">
    <source>
        <dbReference type="SAM" id="SignalP"/>
    </source>
</evidence>
<name>A0A2P2KXK3_RHIMU</name>
<feature type="signal peptide" evidence="1">
    <location>
        <begin position="1"/>
        <end position="26"/>
    </location>
</feature>
<organism evidence="2">
    <name type="scientific">Rhizophora mucronata</name>
    <name type="common">Asiatic mangrove</name>
    <dbReference type="NCBI Taxonomy" id="61149"/>
    <lineage>
        <taxon>Eukaryota</taxon>
        <taxon>Viridiplantae</taxon>
        <taxon>Streptophyta</taxon>
        <taxon>Embryophyta</taxon>
        <taxon>Tracheophyta</taxon>
        <taxon>Spermatophyta</taxon>
        <taxon>Magnoliopsida</taxon>
        <taxon>eudicotyledons</taxon>
        <taxon>Gunneridae</taxon>
        <taxon>Pentapetalae</taxon>
        <taxon>rosids</taxon>
        <taxon>fabids</taxon>
        <taxon>Malpighiales</taxon>
        <taxon>Rhizophoraceae</taxon>
        <taxon>Rhizophora</taxon>
    </lineage>
</organism>
<proteinExistence type="predicted"/>
<reference evidence="2" key="1">
    <citation type="submission" date="2018-02" db="EMBL/GenBank/DDBJ databases">
        <title>Rhizophora mucronata_Transcriptome.</title>
        <authorList>
            <person name="Meera S.P."/>
            <person name="Sreeshan A."/>
            <person name="Augustine A."/>
        </authorList>
    </citation>
    <scope>NUCLEOTIDE SEQUENCE</scope>
    <source>
        <tissue evidence="2">Leaf</tissue>
    </source>
</reference>
<evidence type="ECO:0000313" key="2">
    <source>
        <dbReference type="EMBL" id="MBX10427.1"/>
    </source>
</evidence>